<dbReference type="RefSeq" id="WP_072903460.1">
    <property type="nucleotide sequence ID" value="NZ_FRAD01000011.1"/>
</dbReference>
<dbReference type="InterPro" id="IPR001357">
    <property type="entry name" value="BRCT_dom"/>
</dbReference>
<dbReference type="Gene3D" id="6.20.10.30">
    <property type="match status" value="1"/>
</dbReference>
<sequence>MDNLNSKHEEQRIIELRKLIEYHNDRYYNLDDPEISDFEYDKLTQELKALENKYPEYASNFSPSQKVGGTAKRELRKAEHDVPVISLSDVFSKAEVISFVEKMREELGPDTKFVVEKKIDGLSVVLRYYQGVFKEGITRGDGLVGESVYENLLEIKSIPKEIPAKLPYLEVRGEVYLSNENFRLVNEKQEEMDKKLFANPRNCAAGTLRQLDPTIVRERQLDIFVFNLEVCDGMEFKSHSQSLQWLEEQGFTVSPGYYICNTCDEVWNAIETIGKERWNLSHGIDGAVVKVDDLNHRKRLGNTSKVPRWAVAYKYPPEEKNTVVEDITIQVGRTGRLSPLAILKPVRLAGTTVSKATLHNQDYIKDKDVRIGDTVLVRKAGDIIPEVIKVVMEKRPQGTEPYFIPDTCPICGSKTERDKDGAHTHCTNPECSAKSLKGIIYFASKNAMDIEGLGPSTVEELINHGYIKDISDLYRLAPYKDELIEKGIIGKKKSVENLLRAVEKSKENDIDKLITGFGIKNVGKQAARTLAAYFNNMQEVTKASYDVLIKLPDFGDTMAKDIIQFFSKEKNLLIIDKLYDAGVNMTSKINESKKDDRFAGKTFVLTGTLEVYTRDEASEIIQNFGGKVSGSVSKKTSYVLAGEEAGSKLTKAKDLGVEVISEEQFKGMIS</sequence>
<dbReference type="NCBIfam" id="NF005932">
    <property type="entry name" value="PRK07956.1"/>
    <property type="match status" value="1"/>
</dbReference>
<dbReference type="PANTHER" id="PTHR23389">
    <property type="entry name" value="CHROMOSOME TRANSMISSION FIDELITY FACTOR 18"/>
    <property type="match status" value="1"/>
</dbReference>
<evidence type="ECO:0000256" key="2">
    <source>
        <dbReference type="ARBA" id="ARBA00013308"/>
    </source>
</evidence>
<keyword evidence="9 14" id="KW-0520">NAD</keyword>
<dbReference type="Pfam" id="PF03119">
    <property type="entry name" value="DNA_ligase_ZBD"/>
    <property type="match status" value="1"/>
</dbReference>
<evidence type="ECO:0000256" key="12">
    <source>
        <dbReference type="ARBA" id="ARBA00034005"/>
    </source>
</evidence>
<dbReference type="Gene3D" id="1.10.150.20">
    <property type="entry name" value="5' to 3' exonuclease, C-terminal subdomain"/>
    <property type="match status" value="2"/>
</dbReference>
<keyword evidence="6 14" id="KW-0227">DNA damage</keyword>
<dbReference type="InterPro" id="IPR036420">
    <property type="entry name" value="BRCT_dom_sf"/>
</dbReference>
<name>A0A1M6NTW4_9CLOT</name>
<dbReference type="GO" id="GO:0046872">
    <property type="term" value="F:metal ion binding"/>
    <property type="evidence" value="ECO:0007669"/>
    <property type="project" value="UniProtKB-KW"/>
</dbReference>
<feature type="binding site" evidence="14">
    <location>
        <position position="411"/>
    </location>
    <ligand>
        <name>Zn(2+)</name>
        <dbReference type="ChEBI" id="CHEBI:29105"/>
    </ligand>
</feature>
<protein>
    <recommendedName>
        <fullName evidence="2 14">DNA ligase</fullName>
        <ecNumber evidence="1 14">6.5.1.2</ecNumber>
    </recommendedName>
    <alternativeName>
        <fullName evidence="14">Polydeoxyribonucleotide synthase [NAD(+)]</fullName>
    </alternativeName>
</protein>
<dbReference type="InterPro" id="IPR033136">
    <property type="entry name" value="DNA_ligase_CS"/>
</dbReference>
<dbReference type="STRING" id="1121331.SAMN02745248_01490"/>
<keyword evidence="10 14" id="KW-0234">DNA repair</keyword>
<feature type="binding site" evidence="14">
    <location>
        <position position="408"/>
    </location>
    <ligand>
        <name>Zn(2+)</name>
        <dbReference type="ChEBI" id="CHEBI:29105"/>
    </ligand>
</feature>
<comment type="function">
    <text evidence="14">DNA ligase that catalyzes the formation of phosphodiester linkages between 5'-phosphoryl and 3'-hydroxyl groups in double-stranded DNA using NAD as a coenzyme and as the energy source for the reaction. It is essential for DNA replication and repair of damaged DNA.</text>
</comment>
<dbReference type="GO" id="GO:0006260">
    <property type="term" value="P:DNA replication"/>
    <property type="evidence" value="ECO:0007669"/>
    <property type="project" value="UniProtKB-KW"/>
</dbReference>
<keyword evidence="8 14" id="KW-0460">Magnesium</keyword>
<keyword evidence="17" id="KW-1185">Reference proteome</keyword>
<reference evidence="16 17" key="1">
    <citation type="submission" date="2016-11" db="EMBL/GenBank/DDBJ databases">
        <authorList>
            <person name="Jaros S."/>
            <person name="Januszkiewicz K."/>
            <person name="Wedrychowicz H."/>
        </authorList>
    </citation>
    <scope>NUCLEOTIDE SEQUENCE [LARGE SCALE GENOMIC DNA]</scope>
    <source>
        <strain evidence="16 17">DSM 3090</strain>
    </source>
</reference>
<dbReference type="EMBL" id="FRAD01000011">
    <property type="protein sequence ID" value="SHJ99153.1"/>
    <property type="molecule type" value="Genomic_DNA"/>
</dbReference>
<feature type="binding site" evidence="14">
    <location>
        <position position="426"/>
    </location>
    <ligand>
        <name>Zn(2+)</name>
        <dbReference type="ChEBI" id="CHEBI:29105"/>
    </ligand>
</feature>
<dbReference type="PANTHER" id="PTHR23389:SF9">
    <property type="entry name" value="DNA LIGASE"/>
    <property type="match status" value="1"/>
</dbReference>
<dbReference type="Pfam" id="PF12826">
    <property type="entry name" value="HHH_2"/>
    <property type="match status" value="1"/>
</dbReference>
<feature type="binding site" evidence="14">
    <location>
        <position position="139"/>
    </location>
    <ligand>
        <name>NAD(+)</name>
        <dbReference type="ChEBI" id="CHEBI:57540"/>
    </ligand>
</feature>
<keyword evidence="7 14" id="KW-0862">Zinc</keyword>
<gene>
    <name evidence="14" type="primary">ligA</name>
    <name evidence="16" type="ORF">SAMN02745248_01490</name>
</gene>
<dbReference type="OrthoDB" id="9759736at2"/>
<organism evidence="16 17">
    <name type="scientific">Hathewaya proteolytica DSM 3090</name>
    <dbReference type="NCBI Taxonomy" id="1121331"/>
    <lineage>
        <taxon>Bacteria</taxon>
        <taxon>Bacillati</taxon>
        <taxon>Bacillota</taxon>
        <taxon>Clostridia</taxon>
        <taxon>Eubacteriales</taxon>
        <taxon>Clostridiaceae</taxon>
        <taxon>Hathewaya</taxon>
    </lineage>
</organism>
<evidence type="ECO:0000256" key="7">
    <source>
        <dbReference type="ARBA" id="ARBA00022833"/>
    </source>
</evidence>
<dbReference type="InterPro" id="IPR041663">
    <property type="entry name" value="DisA/LigA_HHH"/>
</dbReference>
<dbReference type="NCBIfam" id="TIGR00575">
    <property type="entry name" value="dnlj"/>
    <property type="match status" value="1"/>
</dbReference>
<keyword evidence="3 14" id="KW-0436">Ligase</keyword>
<dbReference type="EC" id="6.5.1.2" evidence="1 14"/>
<evidence type="ECO:0000256" key="13">
    <source>
        <dbReference type="ARBA" id="ARBA00060881"/>
    </source>
</evidence>
<dbReference type="SMART" id="SM00292">
    <property type="entry name" value="BRCT"/>
    <property type="match status" value="1"/>
</dbReference>
<evidence type="ECO:0000256" key="8">
    <source>
        <dbReference type="ARBA" id="ARBA00022842"/>
    </source>
</evidence>
<dbReference type="Gene3D" id="2.40.50.140">
    <property type="entry name" value="Nucleic acid-binding proteins"/>
    <property type="match status" value="1"/>
</dbReference>
<evidence type="ECO:0000256" key="1">
    <source>
        <dbReference type="ARBA" id="ARBA00012722"/>
    </source>
</evidence>
<dbReference type="SUPFAM" id="SSF56091">
    <property type="entry name" value="DNA ligase/mRNA capping enzyme, catalytic domain"/>
    <property type="match status" value="1"/>
</dbReference>
<dbReference type="SUPFAM" id="SSF52113">
    <property type="entry name" value="BRCT domain"/>
    <property type="match status" value="1"/>
</dbReference>
<proteinExistence type="inferred from homology"/>
<feature type="domain" description="BRCT" evidence="15">
    <location>
        <begin position="593"/>
        <end position="670"/>
    </location>
</feature>
<dbReference type="SUPFAM" id="SSF47781">
    <property type="entry name" value="RuvA domain 2-like"/>
    <property type="match status" value="1"/>
</dbReference>
<dbReference type="CDD" id="cd17748">
    <property type="entry name" value="BRCT_DNA_ligase_like"/>
    <property type="match status" value="1"/>
</dbReference>
<dbReference type="InterPro" id="IPR010994">
    <property type="entry name" value="RuvA_2-like"/>
</dbReference>
<evidence type="ECO:0000313" key="17">
    <source>
        <dbReference type="Proteomes" id="UP000183952"/>
    </source>
</evidence>
<dbReference type="FunFam" id="2.40.50.140:FF:000012">
    <property type="entry name" value="DNA ligase"/>
    <property type="match status" value="1"/>
</dbReference>
<evidence type="ECO:0000256" key="4">
    <source>
        <dbReference type="ARBA" id="ARBA00022705"/>
    </source>
</evidence>
<keyword evidence="11 14" id="KW-0464">Manganese</keyword>
<dbReference type="PROSITE" id="PS50172">
    <property type="entry name" value="BRCT"/>
    <property type="match status" value="1"/>
</dbReference>
<dbReference type="HAMAP" id="MF_01588">
    <property type="entry name" value="DNA_ligase_A"/>
    <property type="match status" value="1"/>
</dbReference>
<dbReference type="CDD" id="cd00114">
    <property type="entry name" value="LIGANc"/>
    <property type="match status" value="1"/>
</dbReference>
<evidence type="ECO:0000256" key="6">
    <source>
        <dbReference type="ARBA" id="ARBA00022763"/>
    </source>
</evidence>
<feature type="binding site" evidence="14">
    <location>
        <position position="116"/>
    </location>
    <ligand>
        <name>NAD(+)</name>
        <dbReference type="ChEBI" id="CHEBI:57540"/>
    </ligand>
</feature>
<dbReference type="Pfam" id="PF03120">
    <property type="entry name" value="OB_DNA_ligase"/>
    <property type="match status" value="1"/>
</dbReference>
<dbReference type="GO" id="GO:0003911">
    <property type="term" value="F:DNA ligase (NAD+) activity"/>
    <property type="evidence" value="ECO:0007669"/>
    <property type="project" value="UniProtKB-UniRule"/>
</dbReference>
<dbReference type="PROSITE" id="PS01056">
    <property type="entry name" value="DNA_LIGASE_N2"/>
    <property type="match status" value="1"/>
</dbReference>
<dbReference type="Pfam" id="PF01653">
    <property type="entry name" value="DNA_ligase_aden"/>
    <property type="match status" value="1"/>
</dbReference>
<dbReference type="SMART" id="SM00532">
    <property type="entry name" value="LIGANc"/>
    <property type="match status" value="1"/>
</dbReference>
<comment type="similarity">
    <text evidence="13 14">Belongs to the NAD-dependent DNA ligase family. LigA subfamily.</text>
</comment>
<dbReference type="Proteomes" id="UP000183952">
    <property type="component" value="Unassembled WGS sequence"/>
</dbReference>
<dbReference type="PIRSF" id="PIRSF001604">
    <property type="entry name" value="LigA"/>
    <property type="match status" value="1"/>
</dbReference>
<dbReference type="GO" id="GO:0005829">
    <property type="term" value="C:cytosol"/>
    <property type="evidence" value="ECO:0007669"/>
    <property type="project" value="TreeGrafter"/>
</dbReference>
<dbReference type="InterPro" id="IPR012340">
    <property type="entry name" value="NA-bd_OB-fold"/>
</dbReference>
<feature type="binding site" evidence="14">
    <location>
        <position position="290"/>
    </location>
    <ligand>
        <name>NAD(+)</name>
        <dbReference type="ChEBI" id="CHEBI:57540"/>
    </ligand>
</feature>
<dbReference type="Gene3D" id="3.30.470.30">
    <property type="entry name" value="DNA ligase/mRNA capping enzyme"/>
    <property type="match status" value="1"/>
</dbReference>
<feature type="binding site" evidence="14">
    <location>
        <position position="174"/>
    </location>
    <ligand>
        <name>NAD(+)</name>
        <dbReference type="ChEBI" id="CHEBI:57540"/>
    </ligand>
</feature>
<keyword evidence="4 14" id="KW-0235">DNA replication</keyword>
<dbReference type="InterPro" id="IPR013839">
    <property type="entry name" value="DNAligase_adenylation"/>
</dbReference>
<dbReference type="InterPro" id="IPR004150">
    <property type="entry name" value="NAD_DNA_ligase_OB"/>
</dbReference>
<dbReference type="Pfam" id="PF00533">
    <property type="entry name" value="BRCT"/>
    <property type="match status" value="1"/>
</dbReference>
<feature type="active site" description="N6-AMP-lysine intermediate" evidence="14">
    <location>
        <position position="118"/>
    </location>
</feature>
<evidence type="ECO:0000256" key="9">
    <source>
        <dbReference type="ARBA" id="ARBA00023027"/>
    </source>
</evidence>
<dbReference type="SUPFAM" id="SSF50249">
    <property type="entry name" value="Nucleic acid-binding proteins"/>
    <property type="match status" value="1"/>
</dbReference>
<evidence type="ECO:0000256" key="10">
    <source>
        <dbReference type="ARBA" id="ARBA00023204"/>
    </source>
</evidence>
<keyword evidence="5 14" id="KW-0479">Metal-binding</keyword>
<evidence type="ECO:0000256" key="14">
    <source>
        <dbReference type="HAMAP-Rule" id="MF_01588"/>
    </source>
</evidence>
<evidence type="ECO:0000256" key="11">
    <source>
        <dbReference type="ARBA" id="ARBA00023211"/>
    </source>
</evidence>
<dbReference type="InterPro" id="IPR001679">
    <property type="entry name" value="DNA_ligase"/>
</dbReference>
<evidence type="ECO:0000256" key="3">
    <source>
        <dbReference type="ARBA" id="ARBA00022598"/>
    </source>
</evidence>
<evidence type="ECO:0000259" key="15">
    <source>
        <dbReference type="PROSITE" id="PS50172"/>
    </source>
</evidence>
<dbReference type="Gene3D" id="3.40.50.10190">
    <property type="entry name" value="BRCT domain"/>
    <property type="match status" value="1"/>
</dbReference>
<dbReference type="Gene3D" id="1.10.287.610">
    <property type="entry name" value="Helix hairpin bin"/>
    <property type="match status" value="1"/>
</dbReference>
<comment type="cofactor">
    <cofactor evidence="14">
        <name>Mg(2+)</name>
        <dbReference type="ChEBI" id="CHEBI:18420"/>
    </cofactor>
    <cofactor evidence="14">
        <name>Mn(2+)</name>
        <dbReference type="ChEBI" id="CHEBI:29035"/>
    </cofactor>
</comment>
<dbReference type="InterPro" id="IPR013840">
    <property type="entry name" value="DNAligase_N"/>
</dbReference>
<feature type="binding site" evidence="14">
    <location>
        <position position="314"/>
    </location>
    <ligand>
        <name>NAD(+)</name>
        <dbReference type="ChEBI" id="CHEBI:57540"/>
    </ligand>
</feature>
<comment type="catalytic activity">
    <reaction evidence="12 14">
        <text>NAD(+) + (deoxyribonucleotide)n-3'-hydroxyl + 5'-phospho-(deoxyribonucleotide)m = (deoxyribonucleotide)n+m + AMP + beta-nicotinamide D-nucleotide.</text>
        <dbReference type="EC" id="6.5.1.2"/>
    </reaction>
</comment>
<dbReference type="AlphaFoldDB" id="A0A1M6NTW4"/>
<accession>A0A1M6NTW4</accession>
<feature type="binding site" evidence="14">
    <location>
        <begin position="86"/>
        <end position="87"/>
    </location>
    <ligand>
        <name>NAD(+)</name>
        <dbReference type="ChEBI" id="CHEBI:57540"/>
    </ligand>
</feature>
<feature type="binding site" evidence="14">
    <location>
        <begin position="37"/>
        <end position="41"/>
    </location>
    <ligand>
        <name>NAD(+)</name>
        <dbReference type="ChEBI" id="CHEBI:57540"/>
    </ligand>
</feature>
<evidence type="ECO:0000313" key="16">
    <source>
        <dbReference type="EMBL" id="SHJ99153.1"/>
    </source>
</evidence>
<dbReference type="InterPro" id="IPR004149">
    <property type="entry name" value="Znf_DNAligase_C4"/>
</dbReference>
<feature type="binding site" evidence="14">
    <location>
        <position position="431"/>
    </location>
    <ligand>
        <name>Zn(2+)</name>
        <dbReference type="ChEBI" id="CHEBI:29105"/>
    </ligand>
</feature>
<dbReference type="GO" id="GO:0006281">
    <property type="term" value="P:DNA repair"/>
    <property type="evidence" value="ECO:0007669"/>
    <property type="project" value="UniProtKB-KW"/>
</dbReference>
<evidence type="ECO:0000256" key="5">
    <source>
        <dbReference type="ARBA" id="ARBA00022723"/>
    </source>
</evidence>